<dbReference type="AlphaFoldDB" id="A0AA35JJ43"/>
<proteinExistence type="predicted"/>
<reference evidence="1" key="1">
    <citation type="submission" date="2022-10" db="EMBL/GenBank/DDBJ databases">
        <authorList>
            <person name="Byrne P K."/>
        </authorList>
    </citation>
    <scope>NUCLEOTIDE SEQUENCE</scope>
    <source>
        <strain evidence="1">CBS7001</strain>
    </source>
</reference>
<evidence type="ECO:0000313" key="2">
    <source>
        <dbReference type="Proteomes" id="UP001162090"/>
    </source>
</evidence>
<evidence type="ECO:0008006" key="3">
    <source>
        <dbReference type="Google" id="ProtNLM"/>
    </source>
</evidence>
<sequence>MFLPRLVWHRTGRSITVPTRILRRISHNSRDSLQKQVLALISTKTSLNDDEKSKIRKYWSDMADYKTLRKQRTALLENSILHDMKIEDFVGFVNRTKSSSMTTRGLYRRECLYQCRDDLALVNQVVAQVSSAKQQKPLSTPLDTMHWCVDDAFSTGDIVMAADLFLLYYGLFTDNNKPDEPYARKIISALAYPNPLHDHVHLVKYLQLNSLFEKKVGNGIKLTRFQLETLSNKALGSSDDAPQLCKAILNKLMNTNYFLTAESKLRDDQILLAYKSIDENYRRGNVASIYSTWNKIKGHYVSITAHDSRIIYKVLKICTHNRAYRSICSEIFWQLTPEYYCNNPLLLPAMIDFITKQDSLPMAKELMQNISRYTLPENHHIVWLNKRCLSSLLRMHLKFNDSNGVDRVLKQITTNFRSLSQENYQAIIIHLFKTQNLDHIAKAIKLLDTIPPKQAMLAYGSIINELVDWKLASKVKFTDNLMALINELLTKAHNFDPEHRSSLWNVVSSLYIKKLCHNKKQEGKYVGNTKEDIDLAKLLYLNASKKEKIHWTKSNCNPFIISTPSDVKLKINNQNRFAILRNIALSALKTERIDIFLWACAELYQNGMTIEELKLDWNIMLKHQLRNSEFKTNKEIVQDIKKHGVASIKRYLR</sequence>
<gene>
    <name evidence="1" type="primary">SUVC06G2360</name>
    <name evidence="1" type="ORF">SUVC_06G2360</name>
</gene>
<name>A0AA35JJ43_SACUV</name>
<accession>A0AA35JJ43</accession>
<organism evidence="1 2">
    <name type="scientific">Saccharomyces uvarum</name>
    <name type="common">Yeast</name>
    <name type="synonym">Saccharomyces bayanus var. uvarum</name>
    <dbReference type="NCBI Taxonomy" id="230603"/>
    <lineage>
        <taxon>Eukaryota</taxon>
        <taxon>Fungi</taxon>
        <taxon>Dikarya</taxon>
        <taxon>Ascomycota</taxon>
        <taxon>Saccharomycotina</taxon>
        <taxon>Saccharomycetes</taxon>
        <taxon>Saccharomycetales</taxon>
        <taxon>Saccharomycetaceae</taxon>
        <taxon>Saccharomyces</taxon>
    </lineage>
</organism>
<dbReference type="Proteomes" id="UP001162090">
    <property type="component" value="Chromosome 6"/>
</dbReference>
<evidence type="ECO:0000313" key="1">
    <source>
        <dbReference type="EMBL" id="CAI4061491.1"/>
    </source>
</evidence>
<protein>
    <recommendedName>
        <fullName evidence="3">Cbp1p</fullName>
    </recommendedName>
</protein>
<dbReference type="EMBL" id="OX365917">
    <property type="protein sequence ID" value="CAI4061491.1"/>
    <property type="molecule type" value="Genomic_DNA"/>
</dbReference>